<name>A0ABT2S2U2_9FIRM</name>
<reference evidence="7 8" key="1">
    <citation type="journal article" date="2021" name="ISME Commun">
        <title>Automated analysis of genomic sequences facilitates high-throughput and comprehensive description of bacteria.</title>
        <authorList>
            <person name="Hitch T.C.A."/>
        </authorList>
    </citation>
    <scope>NUCLEOTIDE SEQUENCE [LARGE SCALE GENOMIC DNA]</scope>
    <source>
        <strain evidence="7 8">Sanger_02</strain>
    </source>
</reference>
<dbReference type="CDD" id="cd00165">
    <property type="entry name" value="S4"/>
    <property type="match status" value="1"/>
</dbReference>
<comment type="caution">
    <text evidence="7">The sequence shown here is derived from an EMBL/GenBank/DDBJ whole genome shotgun (WGS) entry which is preliminary data.</text>
</comment>
<keyword evidence="3 5" id="KW-0413">Isomerase</keyword>
<dbReference type="EC" id="5.4.99.-" evidence="5"/>
<evidence type="ECO:0000313" key="7">
    <source>
        <dbReference type="EMBL" id="MCU6698913.1"/>
    </source>
</evidence>
<evidence type="ECO:0000256" key="1">
    <source>
        <dbReference type="ARBA" id="ARBA00000073"/>
    </source>
</evidence>
<dbReference type="PROSITE" id="PS50889">
    <property type="entry name" value="S4"/>
    <property type="match status" value="1"/>
</dbReference>
<dbReference type="InterPro" id="IPR002942">
    <property type="entry name" value="S4_RNA-bd"/>
</dbReference>
<dbReference type="InterPro" id="IPR020103">
    <property type="entry name" value="PsdUridine_synth_cat_dom_sf"/>
</dbReference>
<dbReference type="RefSeq" id="WP_118383682.1">
    <property type="nucleotide sequence ID" value="NZ_JAOQJV010000001.1"/>
</dbReference>
<dbReference type="InterPro" id="IPR006145">
    <property type="entry name" value="PsdUridine_synth_RsuA/RluA"/>
</dbReference>
<evidence type="ECO:0000256" key="2">
    <source>
        <dbReference type="ARBA" id="ARBA00010876"/>
    </source>
</evidence>
<protein>
    <recommendedName>
        <fullName evidence="5">Pseudouridine synthase</fullName>
        <ecNumber evidence="5">5.4.99.-</ecNumber>
    </recommendedName>
</protein>
<evidence type="ECO:0000259" key="6">
    <source>
        <dbReference type="SMART" id="SM00363"/>
    </source>
</evidence>
<dbReference type="SMART" id="SM00363">
    <property type="entry name" value="S4"/>
    <property type="match status" value="1"/>
</dbReference>
<comment type="function">
    <text evidence="5">Responsible for synthesis of pseudouridine from uracil.</text>
</comment>
<evidence type="ECO:0000256" key="5">
    <source>
        <dbReference type="RuleBase" id="RU362028"/>
    </source>
</evidence>
<organism evidence="7 8">
    <name type="scientific">Dorea ammoniilytica</name>
    <dbReference type="NCBI Taxonomy" id="2981788"/>
    <lineage>
        <taxon>Bacteria</taxon>
        <taxon>Bacillati</taxon>
        <taxon>Bacillota</taxon>
        <taxon>Clostridia</taxon>
        <taxon>Lachnospirales</taxon>
        <taxon>Lachnospiraceae</taxon>
        <taxon>Dorea</taxon>
    </lineage>
</organism>
<keyword evidence="4" id="KW-0694">RNA-binding</keyword>
<proteinExistence type="inferred from homology"/>
<accession>A0ABT2S2U2</accession>
<keyword evidence="8" id="KW-1185">Reference proteome</keyword>
<evidence type="ECO:0000313" key="8">
    <source>
        <dbReference type="Proteomes" id="UP001207605"/>
    </source>
</evidence>
<dbReference type="InterPro" id="IPR006225">
    <property type="entry name" value="PsdUridine_synth_RluC/D"/>
</dbReference>
<dbReference type="InterPro" id="IPR036986">
    <property type="entry name" value="S4_RNA-bd_sf"/>
</dbReference>
<sequence>MRELIISKNEANQRLDKYLAKYLNQAPTSFIYKMLRKKNIVLNGKKAAGKEKLQAGDSVKLFLAEDTIEKFIEQKHTVRKRLPGHMPEVIYEDADVLLLNKPAGMLSQKANPSDVSVVDYITEYLLRSGQVTETDLHTFHPGICNRLDRNTSGLIAAGKSLAGLQELSLGFHDRTFRKYYHCLVKGKVDKQIHLNGYLKKDHRTNRVTVIQESETDAQPIETEYRPLESNGKYTLLEVHLITGKTHQIRAHLASAGHPLIGDYKYGDRSLNDRFREKYGLKSQLLHAYRLEFPELDGALKEVSGRAFIAEEPILFQKIAKDCIR</sequence>
<comment type="catalytic activity">
    <reaction evidence="1 5">
        <text>a uridine in RNA = a pseudouridine in RNA</text>
        <dbReference type="Rhea" id="RHEA:48348"/>
        <dbReference type="Rhea" id="RHEA-COMP:12068"/>
        <dbReference type="Rhea" id="RHEA-COMP:12069"/>
        <dbReference type="ChEBI" id="CHEBI:65314"/>
        <dbReference type="ChEBI" id="CHEBI:65315"/>
    </reaction>
</comment>
<gene>
    <name evidence="7" type="ORF">OCV65_01465</name>
</gene>
<dbReference type="CDD" id="cd02869">
    <property type="entry name" value="PseudoU_synth_RluA_like"/>
    <property type="match status" value="1"/>
</dbReference>
<dbReference type="Gene3D" id="3.30.2350.10">
    <property type="entry name" value="Pseudouridine synthase"/>
    <property type="match status" value="1"/>
</dbReference>
<feature type="domain" description="RNA-binding S4" evidence="6">
    <location>
        <begin position="13"/>
        <end position="73"/>
    </location>
</feature>
<comment type="similarity">
    <text evidence="2 5">Belongs to the pseudouridine synthase RluA family.</text>
</comment>
<dbReference type="SUPFAM" id="SSF55174">
    <property type="entry name" value="Alpha-L RNA-binding motif"/>
    <property type="match status" value="1"/>
</dbReference>
<dbReference type="Proteomes" id="UP001207605">
    <property type="component" value="Unassembled WGS sequence"/>
</dbReference>
<dbReference type="InterPro" id="IPR050188">
    <property type="entry name" value="RluA_PseudoU_synthase"/>
</dbReference>
<dbReference type="PANTHER" id="PTHR21600">
    <property type="entry name" value="MITOCHONDRIAL RNA PSEUDOURIDINE SYNTHASE"/>
    <property type="match status" value="1"/>
</dbReference>
<dbReference type="SUPFAM" id="SSF55120">
    <property type="entry name" value="Pseudouridine synthase"/>
    <property type="match status" value="1"/>
</dbReference>
<dbReference type="Pfam" id="PF00849">
    <property type="entry name" value="PseudoU_synth_2"/>
    <property type="match status" value="1"/>
</dbReference>
<evidence type="ECO:0000256" key="3">
    <source>
        <dbReference type="ARBA" id="ARBA00023235"/>
    </source>
</evidence>
<dbReference type="Gene3D" id="3.10.290.10">
    <property type="entry name" value="RNA-binding S4 domain"/>
    <property type="match status" value="1"/>
</dbReference>
<dbReference type="NCBIfam" id="TIGR00005">
    <property type="entry name" value="rluA_subfam"/>
    <property type="match status" value="1"/>
</dbReference>
<dbReference type="PANTHER" id="PTHR21600:SF83">
    <property type="entry name" value="PSEUDOURIDYLATE SYNTHASE RPUSD4, MITOCHONDRIAL"/>
    <property type="match status" value="1"/>
</dbReference>
<evidence type="ECO:0000256" key="4">
    <source>
        <dbReference type="PROSITE-ProRule" id="PRU00182"/>
    </source>
</evidence>
<dbReference type="EMBL" id="JAOQJV010000001">
    <property type="protein sequence ID" value="MCU6698913.1"/>
    <property type="molecule type" value="Genomic_DNA"/>
</dbReference>